<comment type="caution">
    <text evidence="1">The sequence shown here is derived from an EMBL/GenBank/DDBJ whole genome shotgun (WGS) entry which is preliminary data.</text>
</comment>
<proteinExistence type="predicted"/>
<evidence type="ECO:0008006" key="3">
    <source>
        <dbReference type="Google" id="ProtNLM"/>
    </source>
</evidence>
<sequence length="146" mass="16144">MTEPLVRLDDLGAWLIKGNADAVDLSGRFARDPLVTSWCVRPGYRARLMHPGQPVVFWASGSRRRLRYGVWGIGRVTGAAEPGPPGQPWSVPLDLPILDEPDRLPRQRLRADDRLAALEVFRQPQAANPSYLTVAQFAALASHLPT</sequence>
<reference evidence="1 2" key="1">
    <citation type="submission" date="2021-01" db="EMBL/GenBank/DDBJ databases">
        <title>Draft genome sequence of Micromonospora sp. strain STR1s_6.</title>
        <authorList>
            <person name="Karlyshev A."/>
            <person name="Jawad R."/>
        </authorList>
    </citation>
    <scope>NUCLEOTIDE SEQUENCE [LARGE SCALE GENOMIC DNA]</scope>
    <source>
        <strain evidence="1 2">STR1S-6</strain>
    </source>
</reference>
<gene>
    <name evidence="1" type="ORF">JM949_25605</name>
</gene>
<dbReference type="EMBL" id="JAEVHL010000172">
    <property type="protein sequence ID" value="MBM0278458.1"/>
    <property type="molecule type" value="Genomic_DNA"/>
</dbReference>
<dbReference type="InterPro" id="IPR015947">
    <property type="entry name" value="PUA-like_sf"/>
</dbReference>
<protein>
    <recommendedName>
        <fullName evidence="3">EVE domain-containing protein</fullName>
    </recommendedName>
</protein>
<evidence type="ECO:0000313" key="1">
    <source>
        <dbReference type="EMBL" id="MBM0278458.1"/>
    </source>
</evidence>
<dbReference type="RefSeq" id="WP_203150828.1">
    <property type="nucleotide sequence ID" value="NZ_JAEVHL010000172.1"/>
</dbReference>
<dbReference type="SUPFAM" id="SSF88697">
    <property type="entry name" value="PUA domain-like"/>
    <property type="match status" value="1"/>
</dbReference>
<organism evidence="1 2">
    <name type="scientific">Micromonospora tarensis</name>
    <dbReference type="NCBI Taxonomy" id="2806100"/>
    <lineage>
        <taxon>Bacteria</taxon>
        <taxon>Bacillati</taxon>
        <taxon>Actinomycetota</taxon>
        <taxon>Actinomycetes</taxon>
        <taxon>Micromonosporales</taxon>
        <taxon>Micromonosporaceae</taxon>
        <taxon>Micromonospora</taxon>
    </lineage>
</organism>
<dbReference type="Proteomes" id="UP000622245">
    <property type="component" value="Unassembled WGS sequence"/>
</dbReference>
<evidence type="ECO:0000313" key="2">
    <source>
        <dbReference type="Proteomes" id="UP000622245"/>
    </source>
</evidence>
<accession>A0ABS1YMD7</accession>
<name>A0ABS1YMD7_9ACTN</name>
<keyword evidence="2" id="KW-1185">Reference proteome</keyword>